<evidence type="ECO:0000256" key="14">
    <source>
        <dbReference type="ARBA" id="ARBA00023136"/>
    </source>
</evidence>
<dbReference type="GO" id="GO:0005507">
    <property type="term" value="F:copper ion binding"/>
    <property type="evidence" value="ECO:0007669"/>
    <property type="project" value="InterPro"/>
</dbReference>
<dbReference type="PANTHER" id="PTHR22888">
    <property type="entry name" value="CYTOCHROME C OXIDASE, SUBUNIT II"/>
    <property type="match status" value="1"/>
</dbReference>
<evidence type="ECO:0000259" key="20">
    <source>
        <dbReference type="PROSITE" id="PS50857"/>
    </source>
</evidence>
<evidence type="ECO:0000256" key="16">
    <source>
        <dbReference type="ARBA" id="ARBA00031399"/>
    </source>
</evidence>
<keyword evidence="6" id="KW-0679">Respiratory chain</keyword>
<evidence type="ECO:0000256" key="18">
    <source>
        <dbReference type="PROSITE-ProRule" id="PRU00433"/>
    </source>
</evidence>
<gene>
    <name evidence="22" type="ORF">RGI145_17760</name>
</gene>
<dbReference type="PROSITE" id="PS50857">
    <property type="entry name" value="COX2_CUA"/>
    <property type="match status" value="1"/>
</dbReference>
<evidence type="ECO:0000256" key="1">
    <source>
        <dbReference type="ARBA" id="ARBA00004141"/>
    </source>
</evidence>
<keyword evidence="9" id="KW-1278">Translocase</keyword>
<dbReference type="InterPro" id="IPR036257">
    <property type="entry name" value="Cyt_c_oxidase_su2_TM_sf"/>
</dbReference>
<dbReference type="GO" id="GO:0016020">
    <property type="term" value="C:membrane"/>
    <property type="evidence" value="ECO:0007669"/>
    <property type="project" value="UniProtKB-SubCell"/>
</dbReference>
<evidence type="ECO:0000256" key="2">
    <source>
        <dbReference type="ARBA" id="ARBA00007866"/>
    </source>
</evidence>
<dbReference type="GO" id="GO:0004129">
    <property type="term" value="F:cytochrome-c oxidase activity"/>
    <property type="evidence" value="ECO:0007669"/>
    <property type="project" value="UniProtKB-EC"/>
</dbReference>
<evidence type="ECO:0000256" key="4">
    <source>
        <dbReference type="ARBA" id="ARBA00022448"/>
    </source>
</evidence>
<reference evidence="22 23" key="1">
    <citation type="submission" date="2016-05" db="EMBL/GenBank/DDBJ databases">
        <title>Complete Genome and Methylome Analysis of Psychrotrophic Bacterial Isolates from Antarctic Lake Untersee.</title>
        <authorList>
            <person name="Fomenkov A."/>
            <person name="Akimov V.N."/>
            <person name="Vasilyeva L.V."/>
            <person name="Andersen D."/>
            <person name="Vincze T."/>
            <person name="Roberts R.J."/>
        </authorList>
    </citation>
    <scope>NUCLEOTIDE SEQUENCE [LARGE SCALE GENOMIC DNA]</scope>
    <source>
        <strain evidence="22 23">U14-5</strain>
    </source>
</reference>
<keyword evidence="11 19" id="KW-1133">Transmembrane helix</keyword>
<sequence>MSSFRFWPDAASDVAQRTDLIVVIMLVLSGAILLLVACLLLGFAIRYRRGSKAPRGPLPEILQREVEVGWTVATALLAIVLFAWGGATMLSFGRAEQGEAVEIHVQAKQWMWKTRHANGAQEIDALHVPLGQPVRLIMTSQDVIHSFFVPAFRVKQDVLPGRLTELRFTPTKPGTYQLFCAEYCGTLHARMGGTVTVMEPGDYAQWLAAQPEADDLAGEGRVLFTALGCSGCHAGSATVHAPRLEGLYGRQVLLSDGRFVTADEAYLRDSILQPARQVVAGFQPLMPSFAGLVGEDELQRLVAYIRSLREEKSP</sequence>
<evidence type="ECO:0000313" key="22">
    <source>
        <dbReference type="EMBL" id="APT58681.1"/>
    </source>
</evidence>
<dbReference type="PROSITE" id="PS00078">
    <property type="entry name" value="COX2"/>
    <property type="match status" value="1"/>
</dbReference>
<protein>
    <recommendedName>
        <fullName evidence="3">cytochrome-c oxidase</fullName>
        <ecNumber evidence="3">7.1.1.9</ecNumber>
    </recommendedName>
    <alternativeName>
        <fullName evidence="16">Cytochrome aa3 subunit 2</fullName>
    </alternativeName>
</protein>
<dbReference type="STRING" id="257708.RGI145_17760"/>
<dbReference type="RefSeq" id="WP_075799437.1">
    <property type="nucleotide sequence ID" value="NZ_CP015583.1"/>
</dbReference>
<keyword evidence="8 18" id="KW-0479">Metal-binding</keyword>
<dbReference type="InterPro" id="IPR002429">
    <property type="entry name" value="CcO_II-like_C"/>
</dbReference>
<dbReference type="GO" id="GO:0020037">
    <property type="term" value="F:heme binding"/>
    <property type="evidence" value="ECO:0007669"/>
    <property type="project" value="InterPro"/>
</dbReference>
<keyword evidence="5 18" id="KW-0349">Heme</keyword>
<comment type="similarity">
    <text evidence="2">Belongs to the cytochrome c oxidase subunit 2 family.</text>
</comment>
<evidence type="ECO:0000256" key="19">
    <source>
        <dbReference type="SAM" id="Phobius"/>
    </source>
</evidence>
<dbReference type="SUPFAM" id="SSF81464">
    <property type="entry name" value="Cytochrome c oxidase subunit II-like, transmembrane region"/>
    <property type="match status" value="1"/>
</dbReference>
<dbReference type="NCBIfam" id="TIGR02866">
    <property type="entry name" value="CoxB"/>
    <property type="match status" value="1"/>
</dbReference>
<evidence type="ECO:0000256" key="7">
    <source>
        <dbReference type="ARBA" id="ARBA00022692"/>
    </source>
</evidence>
<dbReference type="CDD" id="cd13915">
    <property type="entry name" value="CuRO_HCO_II_like_2"/>
    <property type="match status" value="1"/>
</dbReference>
<dbReference type="AlphaFoldDB" id="A0A1L7AIX3"/>
<evidence type="ECO:0000256" key="6">
    <source>
        <dbReference type="ARBA" id="ARBA00022660"/>
    </source>
</evidence>
<feature type="transmembrane region" description="Helical" evidence="19">
    <location>
        <begin position="66"/>
        <end position="87"/>
    </location>
</feature>
<dbReference type="eggNOG" id="COG2010">
    <property type="taxonomic scope" value="Bacteria"/>
</dbReference>
<evidence type="ECO:0000256" key="9">
    <source>
        <dbReference type="ARBA" id="ARBA00022967"/>
    </source>
</evidence>
<dbReference type="SUPFAM" id="SSF49503">
    <property type="entry name" value="Cupredoxins"/>
    <property type="match status" value="1"/>
</dbReference>
<comment type="function">
    <text evidence="15">Subunits I and II form the functional core of the enzyme complex. Electrons originating in cytochrome c are transferred via heme a and Cu(A) to the binuclear center formed by heme a3 and Cu(B).</text>
</comment>
<dbReference type="PANTHER" id="PTHR22888:SF9">
    <property type="entry name" value="CYTOCHROME C OXIDASE SUBUNIT 2"/>
    <property type="match status" value="1"/>
</dbReference>
<accession>A0A1L7AIX3</accession>
<dbReference type="InterPro" id="IPR036909">
    <property type="entry name" value="Cyt_c-like_dom_sf"/>
</dbReference>
<evidence type="ECO:0000256" key="17">
    <source>
        <dbReference type="ARBA" id="ARBA00047816"/>
    </source>
</evidence>
<dbReference type="EMBL" id="CP015583">
    <property type="protein sequence ID" value="APT58681.1"/>
    <property type="molecule type" value="Genomic_DNA"/>
</dbReference>
<evidence type="ECO:0000256" key="11">
    <source>
        <dbReference type="ARBA" id="ARBA00022989"/>
    </source>
</evidence>
<comment type="subcellular location">
    <subcellularLocation>
        <location evidence="1">Membrane</location>
        <topology evidence="1">Multi-pass membrane protein</topology>
    </subcellularLocation>
</comment>
<dbReference type="GO" id="GO:0042773">
    <property type="term" value="P:ATP synthesis coupled electron transport"/>
    <property type="evidence" value="ECO:0007669"/>
    <property type="project" value="TreeGrafter"/>
</dbReference>
<comment type="catalytic activity">
    <reaction evidence="17">
        <text>4 Fe(II)-[cytochrome c] + O2 + 8 H(+)(in) = 4 Fe(III)-[cytochrome c] + 2 H2O + 4 H(+)(out)</text>
        <dbReference type="Rhea" id="RHEA:11436"/>
        <dbReference type="Rhea" id="RHEA-COMP:10350"/>
        <dbReference type="Rhea" id="RHEA-COMP:14399"/>
        <dbReference type="ChEBI" id="CHEBI:15377"/>
        <dbReference type="ChEBI" id="CHEBI:15378"/>
        <dbReference type="ChEBI" id="CHEBI:15379"/>
        <dbReference type="ChEBI" id="CHEBI:29033"/>
        <dbReference type="ChEBI" id="CHEBI:29034"/>
        <dbReference type="EC" id="7.1.1.9"/>
    </reaction>
</comment>
<evidence type="ECO:0000256" key="3">
    <source>
        <dbReference type="ARBA" id="ARBA00012949"/>
    </source>
</evidence>
<dbReference type="KEGG" id="rgi:RGI145_17760"/>
<proteinExistence type="inferred from homology"/>
<dbReference type="InterPro" id="IPR045187">
    <property type="entry name" value="CcO_II"/>
</dbReference>
<keyword evidence="4" id="KW-0813">Transport</keyword>
<keyword evidence="12 18" id="KW-0408">Iron</keyword>
<dbReference type="PROSITE" id="PS51007">
    <property type="entry name" value="CYTC"/>
    <property type="match status" value="1"/>
</dbReference>
<dbReference type="GO" id="GO:0016491">
    <property type="term" value="F:oxidoreductase activity"/>
    <property type="evidence" value="ECO:0007669"/>
    <property type="project" value="InterPro"/>
</dbReference>
<evidence type="ECO:0000256" key="10">
    <source>
        <dbReference type="ARBA" id="ARBA00022982"/>
    </source>
</evidence>
<dbReference type="eggNOG" id="COG1622">
    <property type="taxonomic scope" value="Bacteria"/>
</dbReference>
<evidence type="ECO:0000256" key="13">
    <source>
        <dbReference type="ARBA" id="ARBA00023008"/>
    </source>
</evidence>
<dbReference type="Pfam" id="PF00116">
    <property type="entry name" value="COX2"/>
    <property type="match status" value="1"/>
</dbReference>
<dbReference type="Gene3D" id="1.10.287.90">
    <property type="match status" value="1"/>
</dbReference>
<dbReference type="EC" id="7.1.1.9" evidence="3"/>
<dbReference type="Proteomes" id="UP000185494">
    <property type="component" value="Chromosome 1"/>
</dbReference>
<evidence type="ECO:0000256" key="5">
    <source>
        <dbReference type="ARBA" id="ARBA00022617"/>
    </source>
</evidence>
<evidence type="ECO:0000256" key="15">
    <source>
        <dbReference type="ARBA" id="ARBA00024688"/>
    </source>
</evidence>
<organism evidence="22 23">
    <name type="scientific">Roseomonas gilardii</name>
    <dbReference type="NCBI Taxonomy" id="257708"/>
    <lineage>
        <taxon>Bacteria</taxon>
        <taxon>Pseudomonadati</taxon>
        <taxon>Pseudomonadota</taxon>
        <taxon>Alphaproteobacteria</taxon>
        <taxon>Acetobacterales</taxon>
        <taxon>Roseomonadaceae</taxon>
        <taxon>Roseomonas</taxon>
    </lineage>
</organism>
<dbReference type="InterPro" id="IPR008972">
    <property type="entry name" value="Cupredoxin"/>
</dbReference>
<dbReference type="InterPro" id="IPR009056">
    <property type="entry name" value="Cyt_c-like_dom"/>
</dbReference>
<dbReference type="Pfam" id="PF00034">
    <property type="entry name" value="Cytochrom_C"/>
    <property type="match status" value="1"/>
</dbReference>
<keyword evidence="13" id="KW-0186">Copper</keyword>
<name>A0A1L7AIX3_9PROT</name>
<keyword evidence="7 19" id="KW-0812">Transmembrane</keyword>
<feature type="domain" description="Cytochrome oxidase subunit II copper A binding" evidence="20">
    <location>
        <begin position="98"/>
        <end position="209"/>
    </location>
</feature>
<dbReference type="InterPro" id="IPR001505">
    <property type="entry name" value="Copper_CuA"/>
</dbReference>
<keyword evidence="14 19" id="KW-0472">Membrane</keyword>
<evidence type="ECO:0000256" key="8">
    <source>
        <dbReference type="ARBA" id="ARBA00022723"/>
    </source>
</evidence>
<feature type="domain" description="Cytochrome c" evidence="21">
    <location>
        <begin position="215"/>
        <end position="309"/>
    </location>
</feature>
<dbReference type="InterPro" id="IPR014222">
    <property type="entry name" value="Cyt_c_oxidase_su2"/>
</dbReference>
<dbReference type="SUPFAM" id="SSF46626">
    <property type="entry name" value="Cytochrome c"/>
    <property type="match status" value="1"/>
</dbReference>
<dbReference type="Gene3D" id="2.60.40.420">
    <property type="entry name" value="Cupredoxins - blue copper proteins"/>
    <property type="match status" value="1"/>
</dbReference>
<evidence type="ECO:0000256" key="12">
    <source>
        <dbReference type="ARBA" id="ARBA00023004"/>
    </source>
</evidence>
<evidence type="ECO:0000313" key="23">
    <source>
        <dbReference type="Proteomes" id="UP000185494"/>
    </source>
</evidence>
<feature type="transmembrane region" description="Helical" evidence="19">
    <location>
        <begin position="20"/>
        <end position="45"/>
    </location>
</feature>
<keyword evidence="10" id="KW-0249">Electron transport</keyword>
<evidence type="ECO:0000259" key="21">
    <source>
        <dbReference type="PROSITE" id="PS51007"/>
    </source>
</evidence>